<dbReference type="EMBL" id="DQAY01000118">
    <property type="protein sequence ID" value="HCO25113.1"/>
    <property type="molecule type" value="Genomic_DNA"/>
</dbReference>
<proteinExistence type="predicted"/>
<evidence type="ECO:0000256" key="1">
    <source>
        <dbReference type="SAM" id="SignalP"/>
    </source>
</evidence>
<keyword evidence="1" id="KW-0732">Signal</keyword>
<dbReference type="AlphaFoldDB" id="A0A3D3R8F2"/>
<name>A0A3D3R8F2_9PLAN</name>
<sequence length="71" mass="8016">MKILLDIAVNVALITFGASADSNAGEMVQLEDQDRSRTPIYVMENNEQTNEVFQFGVDVDQSQLDKFSRYV</sequence>
<evidence type="ECO:0000313" key="3">
    <source>
        <dbReference type="Proteomes" id="UP000263642"/>
    </source>
</evidence>
<gene>
    <name evidence="2" type="ORF">DIT97_19565</name>
</gene>
<accession>A0A3D3R8F2</accession>
<protein>
    <submittedName>
        <fullName evidence="2">Uncharacterized protein</fullName>
    </submittedName>
</protein>
<dbReference type="RefSeq" id="WP_278444019.1">
    <property type="nucleotide sequence ID" value="NZ_CAXAST010000015.1"/>
</dbReference>
<feature type="chain" id="PRO_5017660745" evidence="1">
    <location>
        <begin position="21"/>
        <end position="71"/>
    </location>
</feature>
<reference evidence="2 3" key="1">
    <citation type="journal article" date="2018" name="Nat. Biotechnol.">
        <title>A standardized bacterial taxonomy based on genome phylogeny substantially revises the tree of life.</title>
        <authorList>
            <person name="Parks D.H."/>
            <person name="Chuvochina M."/>
            <person name="Waite D.W."/>
            <person name="Rinke C."/>
            <person name="Skarshewski A."/>
            <person name="Chaumeil P.A."/>
            <person name="Hugenholtz P."/>
        </authorList>
    </citation>
    <scope>NUCLEOTIDE SEQUENCE [LARGE SCALE GENOMIC DNA]</scope>
    <source>
        <strain evidence="2">UBA9375</strain>
    </source>
</reference>
<dbReference type="Proteomes" id="UP000263642">
    <property type="component" value="Unassembled WGS sequence"/>
</dbReference>
<organism evidence="2 3">
    <name type="scientific">Gimesia maris</name>
    <dbReference type="NCBI Taxonomy" id="122"/>
    <lineage>
        <taxon>Bacteria</taxon>
        <taxon>Pseudomonadati</taxon>
        <taxon>Planctomycetota</taxon>
        <taxon>Planctomycetia</taxon>
        <taxon>Planctomycetales</taxon>
        <taxon>Planctomycetaceae</taxon>
        <taxon>Gimesia</taxon>
    </lineage>
</organism>
<evidence type="ECO:0000313" key="2">
    <source>
        <dbReference type="EMBL" id="HCO25113.1"/>
    </source>
</evidence>
<feature type="signal peptide" evidence="1">
    <location>
        <begin position="1"/>
        <end position="20"/>
    </location>
</feature>
<comment type="caution">
    <text evidence="2">The sequence shown here is derived from an EMBL/GenBank/DDBJ whole genome shotgun (WGS) entry which is preliminary data.</text>
</comment>